<evidence type="ECO:0000313" key="4">
    <source>
        <dbReference type="Proteomes" id="UP001220964"/>
    </source>
</evidence>
<keyword evidence="4" id="KW-1185">Reference proteome</keyword>
<accession>A0AAE3NW96</accession>
<name>A0AAE3NW96_9RHOB</name>
<organism evidence="3 4">
    <name type="scientific">Psychromarinibacter sediminicola</name>
    <dbReference type="NCBI Taxonomy" id="3033385"/>
    <lineage>
        <taxon>Bacteria</taxon>
        <taxon>Pseudomonadati</taxon>
        <taxon>Pseudomonadota</taxon>
        <taxon>Alphaproteobacteria</taxon>
        <taxon>Rhodobacterales</taxon>
        <taxon>Paracoccaceae</taxon>
        <taxon>Psychromarinibacter</taxon>
    </lineage>
</organism>
<dbReference type="PROSITE" id="PS51913">
    <property type="entry name" value="HTH_HARE"/>
    <property type="match status" value="1"/>
</dbReference>
<dbReference type="RefSeq" id="WP_275568237.1">
    <property type="nucleotide sequence ID" value="NZ_JARGYC010000042.1"/>
</dbReference>
<evidence type="ECO:0000313" key="3">
    <source>
        <dbReference type="EMBL" id="MDF0602100.1"/>
    </source>
</evidence>
<protein>
    <submittedName>
        <fullName evidence="3">Winged helix-turn-helix domain-containing protein</fullName>
    </submittedName>
</protein>
<dbReference type="Proteomes" id="UP001220964">
    <property type="component" value="Unassembled WGS sequence"/>
</dbReference>
<gene>
    <name evidence="3" type="ORF">P1J78_15270</name>
</gene>
<comment type="caution">
    <text evidence="3">The sequence shown here is derived from an EMBL/GenBank/DDBJ whole genome shotgun (WGS) entry which is preliminary data.</text>
</comment>
<dbReference type="AlphaFoldDB" id="A0AAE3NW96"/>
<keyword evidence="1" id="KW-0804">Transcription</keyword>
<evidence type="ECO:0000259" key="2">
    <source>
        <dbReference type="PROSITE" id="PS51913"/>
    </source>
</evidence>
<proteinExistence type="predicted"/>
<evidence type="ECO:0000256" key="1">
    <source>
        <dbReference type="ARBA" id="ARBA00023163"/>
    </source>
</evidence>
<reference evidence="3" key="1">
    <citation type="submission" date="2023-03" db="EMBL/GenBank/DDBJ databases">
        <title>Multiphase analysis and comparison of six strains from genera Psychromarinibacter, Lutimaribacter, and Maritimibacter, including a novel species: Psychromarinibacter sediminicola sp. nov.</title>
        <authorList>
            <person name="Wang Y.-H."/>
            <person name="Ye M.-Q."/>
            <person name="Du Z.-J."/>
        </authorList>
    </citation>
    <scope>NUCLEOTIDE SEQUENCE</scope>
    <source>
        <strain evidence="3">C21-152</strain>
    </source>
</reference>
<feature type="domain" description="HTH HARE-type" evidence="2">
    <location>
        <begin position="3"/>
        <end position="78"/>
    </location>
</feature>
<sequence>MADSYLQLAEEVLRARGKPLSAKLILSEAQRFGFMPEHLSGATMHKTLQARISDDINIFQQDSKFYRVGVGTYFLRDLSSDPTLPWALRKEKEPPGRTKSIDTCRILHSNELPKDSRCLVATDKALSWVRRNNSFKYAHNRLPSETLVGTFTIVRQGNRLLLHNFGKFSHFYSEEVAENSTIGFRRYIEEFDDDIFKSTEFGVDFSSAREVIRNIAVGPEKDLIDDRKIRQSIKLLGAAFEAIQHSIFLIAEVNLEQVSNQGIFLRERKDVRNPRWLWIDEIDLHLIDPLSRAILDSGLVE</sequence>
<dbReference type="EMBL" id="JARGYC010000042">
    <property type="protein sequence ID" value="MDF0602100.1"/>
    <property type="molecule type" value="Genomic_DNA"/>
</dbReference>
<dbReference type="InterPro" id="IPR007759">
    <property type="entry name" value="Asxl_HARE-HTH"/>
</dbReference>
<dbReference type="GO" id="GO:0006355">
    <property type="term" value="P:regulation of DNA-templated transcription"/>
    <property type="evidence" value="ECO:0007669"/>
    <property type="project" value="InterPro"/>
</dbReference>
<dbReference type="Pfam" id="PF05066">
    <property type="entry name" value="HARE-HTH"/>
    <property type="match status" value="1"/>
</dbReference>